<organism evidence="2 3">
    <name type="scientific">Anopheles minimus</name>
    <dbReference type="NCBI Taxonomy" id="112268"/>
    <lineage>
        <taxon>Eukaryota</taxon>
        <taxon>Metazoa</taxon>
        <taxon>Ecdysozoa</taxon>
        <taxon>Arthropoda</taxon>
        <taxon>Hexapoda</taxon>
        <taxon>Insecta</taxon>
        <taxon>Pterygota</taxon>
        <taxon>Neoptera</taxon>
        <taxon>Endopterygota</taxon>
        <taxon>Diptera</taxon>
        <taxon>Nematocera</taxon>
        <taxon>Culicoidea</taxon>
        <taxon>Culicidae</taxon>
        <taxon>Anophelinae</taxon>
        <taxon>Anopheles</taxon>
    </lineage>
</organism>
<reference evidence="3" key="1">
    <citation type="submission" date="2013-03" db="EMBL/GenBank/DDBJ databases">
        <title>The Genome Sequence of Anopheles minimus MINIMUS1.</title>
        <authorList>
            <consortium name="The Broad Institute Genomics Platform"/>
            <person name="Neafsey D.E."/>
            <person name="Walton C."/>
            <person name="Walker B."/>
            <person name="Young S.K."/>
            <person name="Zeng Q."/>
            <person name="Gargeya S."/>
            <person name="Fitzgerald M."/>
            <person name="Haas B."/>
            <person name="Abouelleil A."/>
            <person name="Allen A.W."/>
            <person name="Alvarado L."/>
            <person name="Arachchi H.M."/>
            <person name="Berlin A.M."/>
            <person name="Chapman S.B."/>
            <person name="Gainer-Dewar J."/>
            <person name="Goldberg J."/>
            <person name="Griggs A."/>
            <person name="Gujja S."/>
            <person name="Hansen M."/>
            <person name="Howarth C."/>
            <person name="Imamovic A."/>
            <person name="Ireland A."/>
            <person name="Larimer J."/>
            <person name="McCowan C."/>
            <person name="Murphy C."/>
            <person name="Pearson M."/>
            <person name="Poon T.W."/>
            <person name="Priest M."/>
            <person name="Roberts A."/>
            <person name="Saif S."/>
            <person name="Shea T."/>
            <person name="Sisk P."/>
            <person name="Sykes S."/>
            <person name="Wortman J."/>
            <person name="Nusbaum C."/>
            <person name="Birren B."/>
        </authorList>
    </citation>
    <scope>NUCLEOTIDE SEQUENCE [LARGE SCALE GENOMIC DNA]</scope>
    <source>
        <strain evidence="3">MINIMUS1</strain>
    </source>
</reference>
<dbReference type="VEuPathDB" id="VectorBase:AMIN014612"/>
<dbReference type="Proteomes" id="UP000075920">
    <property type="component" value="Unassembled WGS sequence"/>
</dbReference>
<sequence>MIHVVYISEHLVVLYENTPFPREDFVLLNPYLPRRCWTVIDENENRLRNSNARRENSPPIRVPVFQNCPKNPVAP</sequence>
<protein>
    <submittedName>
        <fullName evidence="2">Uncharacterized protein</fullName>
    </submittedName>
</protein>
<dbReference type="EnsemblMetazoa" id="AMIN014612-RA">
    <property type="protein sequence ID" value="AMIN014612-PA"/>
    <property type="gene ID" value="AMIN014612"/>
</dbReference>
<reference evidence="2" key="2">
    <citation type="submission" date="2020-05" db="UniProtKB">
        <authorList>
            <consortium name="EnsemblMetazoa"/>
        </authorList>
    </citation>
    <scope>IDENTIFICATION</scope>
    <source>
        <strain evidence="2">MINIMUS1</strain>
    </source>
</reference>
<keyword evidence="3" id="KW-1185">Reference proteome</keyword>
<name>A0A182WPL5_9DIPT</name>
<evidence type="ECO:0000313" key="2">
    <source>
        <dbReference type="EnsemblMetazoa" id="AMIN014612-PA"/>
    </source>
</evidence>
<evidence type="ECO:0000313" key="3">
    <source>
        <dbReference type="Proteomes" id="UP000075920"/>
    </source>
</evidence>
<feature type="region of interest" description="Disordered" evidence="1">
    <location>
        <begin position="47"/>
        <end position="75"/>
    </location>
</feature>
<accession>A0A182WPL5</accession>
<proteinExistence type="predicted"/>
<dbReference type="AlphaFoldDB" id="A0A182WPL5"/>
<evidence type="ECO:0000256" key="1">
    <source>
        <dbReference type="SAM" id="MobiDB-lite"/>
    </source>
</evidence>
<feature type="compositionally biased region" description="Basic and acidic residues" evidence="1">
    <location>
        <begin position="47"/>
        <end position="56"/>
    </location>
</feature>